<dbReference type="Proteomes" id="UP000053528">
    <property type="component" value="Unassembled WGS sequence"/>
</dbReference>
<gene>
    <name evidence="3" type="ORF">HMPREF2128_08040</name>
</gene>
<dbReference type="InterPro" id="IPR008979">
    <property type="entry name" value="Galactose-bd-like_sf"/>
</dbReference>
<dbReference type="PANTHER" id="PTHR43056">
    <property type="entry name" value="PEPTIDASE S9 PROLYL OLIGOPEPTIDASE"/>
    <property type="match status" value="1"/>
</dbReference>
<dbReference type="SMART" id="SM00939">
    <property type="entry name" value="PepX_C"/>
    <property type="match status" value="1"/>
</dbReference>
<dbReference type="SUPFAM" id="SSF53474">
    <property type="entry name" value="alpha/beta-Hydrolases"/>
    <property type="match status" value="1"/>
</dbReference>
<dbReference type="Gene3D" id="2.60.120.260">
    <property type="entry name" value="Galactose-binding domain-like"/>
    <property type="match status" value="1"/>
</dbReference>
<dbReference type="Pfam" id="PF08530">
    <property type="entry name" value="PepX_C"/>
    <property type="match status" value="1"/>
</dbReference>
<evidence type="ECO:0000256" key="1">
    <source>
        <dbReference type="ARBA" id="ARBA00022801"/>
    </source>
</evidence>
<dbReference type="NCBIfam" id="TIGR00976">
    <property type="entry name" value="CocE_NonD"/>
    <property type="match status" value="1"/>
</dbReference>
<accession>A0A095YCF9</accession>
<evidence type="ECO:0000259" key="2">
    <source>
        <dbReference type="SMART" id="SM00939"/>
    </source>
</evidence>
<protein>
    <submittedName>
        <fullName evidence="3">Peptidase S15</fullName>
    </submittedName>
</protein>
<comment type="caution">
    <text evidence="3">The sequence shown here is derived from an EMBL/GenBank/DDBJ whole genome shotgun (WGS) entry which is preliminary data.</text>
</comment>
<dbReference type="RefSeq" id="WP_035756891.1">
    <property type="nucleotide sequence ID" value="NZ_JRNH01000023.1"/>
</dbReference>
<evidence type="ECO:0000313" key="4">
    <source>
        <dbReference type="Proteomes" id="UP000053528"/>
    </source>
</evidence>
<dbReference type="Gene3D" id="3.40.50.1820">
    <property type="entry name" value="alpha/beta hydrolase"/>
    <property type="match status" value="1"/>
</dbReference>
<dbReference type="InterPro" id="IPR029058">
    <property type="entry name" value="AB_hydrolase_fold"/>
</dbReference>
<sequence length="696" mass="77980">MLKPEDLPFKVEIVEDWIPLSDGTRLWMKAWMPVTDDPVPAILEYLPYRHGDWTAPRDHERHPFYAGHGYASIRVDIRGHGSSEGVPGDEYDQQEHDDGLEVIEWIAKQDWCTGKVGMFGISWGGFNSLQLASYQPEALKAIVTVCSTDDRYDNDVHYFGGSMLGIDMHAWAGTMLAFESRPVDKRVWGEKWLDQWKYRLENIEPFIDTWVGHQVRDDYWKHGSVCEDYSSLDAAVMAVGGWYDPYRDTVLRLTEHLSALGKNVRGIVGPWAHQYPDRDLRPGPHIDFLGETLRWWDHWLKGKDNGAMDTPLFRGWITDSVPPRSAYDKMPGRWVAEKQWPSPHIKPTELSLDGAHVSPFAAQSTNSDGALEVRVASPQDVGADAGRYFPYGNAADLPVDQRSDDGKSVVFDFPVTEDIDVLGNASVKLRVSSPTERGQVYVRINDVAQDGSSTLVTRGNLNFSAREGRDKAVAMPVGEWVEVEVPITGVGYRFPAGHVLRVAVSSAYWPWVWPQPGGEGFSIDPAASALVLPVREPTDGEGAAERAAADASVRFDDPVRLVPLDVKYPQAGETGAAGAARPERLISQDVVANETVLQVDPAYGGTRVYPDGLHYDEDTVETYWINKDDPLSARTESVWTVGMRRPDMDWDTKVVATTRMSCDAENIYTYSHVLAYNDDELIFEKTWEKEHPRIAS</sequence>
<dbReference type="Pfam" id="PF02129">
    <property type="entry name" value="Peptidase_S15"/>
    <property type="match status" value="1"/>
</dbReference>
<dbReference type="AlphaFoldDB" id="A0A095YCF9"/>
<name>A0A095YCF9_9MICC</name>
<dbReference type="InterPro" id="IPR013736">
    <property type="entry name" value="Xaa-Pro_dipept_C"/>
</dbReference>
<feature type="domain" description="Xaa-Pro dipeptidyl-peptidase C-terminal" evidence="2">
    <location>
        <begin position="293"/>
        <end position="531"/>
    </location>
</feature>
<proteinExistence type="predicted"/>
<dbReference type="Gene3D" id="1.10.3020.10">
    <property type="entry name" value="alpha-amino acid ester hydrolase ( Helical cap domain)"/>
    <property type="match status" value="1"/>
</dbReference>
<dbReference type="EMBL" id="JRNH01000023">
    <property type="protein sequence ID" value="KGF19913.1"/>
    <property type="molecule type" value="Genomic_DNA"/>
</dbReference>
<dbReference type="SUPFAM" id="SSF49785">
    <property type="entry name" value="Galactose-binding domain-like"/>
    <property type="match status" value="1"/>
</dbReference>
<dbReference type="GO" id="GO:0008239">
    <property type="term" value="F:dipeptidyl-peptidase activity"/>
    <property type="evidence" value="ECO:0007669"/>
    <property type="project" value="InterPro"/>
</dbReference>
<evidence type="ECO:0000313" key="3">
    <source>
        <dbReference type="EMBL" id="KGF19913.1"/>
    </source>
</evidence>
<keyword evidence="1" id="KW-0378">Hydrolase</keyword>
<dbReference type="InterPro" id="IPR005674">
    <property type="entry name" value="CocE/Ser_esterase"/>
</dbReference>
<dbReference type="PANTHER" id="PTHR43056:SF10">
    <property type="entry name" value="COCE_NOND FAMILY, PUTATIVE (AFU_ORTHOLOGUE AFUA_7G00600)-RELATED"/>
    <property type="match status" value="1"/>
</dbReference>
<dbReference type="InterPro" id="IPR000383">
    <property type="entry name" value="Xaa-Pro-like_dom"/>
</dbReference>
<organism evidence="3 4">
    <name type="scientific">Pseudoglutamicibacter albus DNF00011</name>
    <dbReference type="NCBI Taxonomy" id="1401063"/>
    <lineage>
        <taxon>Bacteria</taxon>
        <taxon>Bacillati</taxon>
        <taxon>Actinomycetota</taxon>
        <taxon>Actinomycetes</taxon>
        <taxon>Micrococcales</taxon>
        <taxon>Micrococcaceae</taxon>
        <taxon>Pseudoglutamicibacter</taxon>
    </lineage>
</organism>
<reference evidence="3 4" key="1">
    <citation type="submission" date="2014-07" db="EMBL/GenBank/DDBJ databases">
        <authorList>
            <person name="McCorrison J."/>
            <person name="Sanka R."/>
            <person name="Torralba M."/>
            <person name="Gillis M."/>
            <person name="Haft D.H."/>
            <person name="Methe B."/>
            <person name="Sutton G."/>
            <person name="Nelson K.E."/>
        </authorList>
    </citation>
    <scope>NUCLEOTIDE SEQUENCE [LARGE SCALE GENOMIC DNA]</scope>
    <source>
        <strain evidence="3 4">DNF00011</strain>
    </source>
</reference>
<dbReference type="InterPro" id="IPR050585">
    <property type="entry name" value="Xaa-Pro_dipeptidyl-ppase/CocE"/>
</dbReference>